<dbReference type="eggNOG" id="COG1129">
    <property type="taxonomic scope" value="Bacteria"/>
</dbReference>
<keyword evidence="5" id="KW-0762">Sugar transport</keyword>
<feature type="domain" description="ABC transporter" evidence="11">
    <location>
        <begin position="291"/>
        <end position="534"/>
    </location>
</feature>
<dbReference type="STRING" id="1307761.L21SP2_2384"/>
<keyword evidence="4" id="KW-1003">Cell membrane</keyword>
<sequence>MVIAKNRIWDSFLSHMRHTEWKPGKIMGEYILEMKNIVKEFPGVRALDDVNLQVKEGEIHALVGENGAGKSTLMKVLSGVHPAGTYQGEILIDDQPQSFDGIRESEAAGIAVIYQELALVKFMNVAENIFLGNEIRDARGAIDWHETYAKSRDLLKEVTLNIPPETRIMNLGIGAQQLIEIAKALSKNTRILVLDEPTAALNETESANLLNIIRTLKKKGVTCIYISHKLEEVLDIADRITVLRDGRTIETRDTEQENVTENDIISMMVGRTLTQRFPRVEHTAGETIMSVKNWTVPHPDIPGKNIIENVSFEVKKGEILGVAGLMGAGRTELATSLFGAFGSNITGEVKINGLPVHIHNPESAILNGLGYVTEDRKSRGLVMGMNIIENSTLASHYRLSKGNVINKLEEILLTTKYVNQLNVKTPGLEQLVKNLSGGNQQKVILGKWLMTQPTVLILDEPTRGIDVGAKFEIYNIMNELVDQGVGIVMISSELPEILGMSDRILVMHEGQFTGELSYQDADQERLMHLATGGR</sequence>
<evidence type="ECO:0000256" key="10">
    <source>
        <dbReference type="ARBA" id="ARBA00023136"/>
    </source>
</evidence>
<dbReference type="Gene3D" id="3.40.50.300">
    <property type="entry name" value="P-loop containing nucleotide triphosphate hydrolases"/>
    <property type="match status" value="2"/>
</dbReference>
<evidence type="ECO:0000313" key="13">
    <source>
        <dbReference type="Proteomes" id="UP000018680"/>
    </source>
</evidence>
<reference evidence="12 13" key="1">
    <citation type="journal article" date="2015" name="Stand. Genomic Sci.">
        <title>Complete genome sequence and description of Salinispira pacifica gen. nov., sp. nov., a novel spirochaete isolated form a hypersaline microbial mat.</title>
        <authorList>
            <person name="Ben Hania W."/>
            <person name="Joseph M."/>
            <person name="Schumann P."/>
            <person name="Bunk B."/>
            <person name="Fiebig A."/>
            <person name="Sproer C."/>
            <person name="Klenk H.P."/>
            <person name="Fardeau M.L."/>
            <person name="Spring S."/>
        </authorList>
    </citation>
    <scope>NUCLEOTIDE SEQUENCE [LARGE SCALE GENOMIC DNA]</scope>
    <source>
        <strain evidence="12 13">L21-RPul-D2</strain>
    </source>
</reference>
<evidence type="ECO:0000256" key="2">
    <source>
        <dbReference type="ARBA" id="ARBA00004533"/>
    </source>
</evidence>
<dbReference type="Proteomes" id="UP000018680">
    <property type="component" value="Chromosome"/>
</dbReference>
<dbReference type="PROSITE" id="PS50893">
    <property type="entry name" value="ABC_TRANSPORTER_2"/>
    <property type="match status" value="2"/>
</dbReference>
<dbReference type="PANTHER" id="PTHR43790">
    <property type="entry name" value="CARBOHYDRATE TRANSPORT ATP-BINDING PROTEIN MG119-RELATED"/>
    <property type="match status" value="1"/>
</dbReference>
<dbReference type="AlphaFoldDB" id="V5WIS0"/>
<dbReference type="InterPro" id="IPR017871">
    <property type="entry name" value="ABC_transporter-like_CS"/>
</dbReference>
<gene>
    <name evidence="12" type="ORF">L21SP2_2384</name>
</gene>
<keyword evidence="9" id="KW-1278">Translocase</keyword>
<evidence type="ECO:0000256" key="3">
    <source>
        <dbReference type="ARBA" id="ARBA00022448"/>
    </source>
</evidence>
<evidence type="ECO:0000313" key="12">
    <source>
        <dbReference type="EMBL" id="AHC15737.1"/>
    </source>
</evidence>
<dbReference type="InterPro" id="IPR003593">
    <property type="entry name" value="AAA+_ATPase"/>
</dbReference>
<accession>V5WIS0</accession>
<evidence type="ECO:0000259" key="11">
    <source>
        <dbReference type="PROSITE" id="PS50893"/>
    </source>
</evidence>
<dbReference type="SMART" id="SM00382">
    <property type="entry name" value="AAA"/>
    <property type="match status" value="2"/>
</dbReference>
<dbReference type="GO" id="GO:0005886">
    <property type="term" value="C:plasma membrane"/>
    <property type="evidence" value="ECO:0007669"/>
    <property type="project" value="UniProtKB-SubCell"/>
</dbReference>
<dbReference type="PROSITE" id="PS00211">
    <property type="entry name" value="ABC_TRANSPORTER_1"/>
    <property type="match status" value="1"/>
</dbReference>
<evidence type="ECO:0000256" key="6">
    <source>
        <dbReference type="ARBA" id="ARBA00022737"/>
    </source>
</evidence>
<dbReference type="EMBL" id="CP006939">
    <property type="protein sequence ID" value="AHC15737.1"/>
    <property type="molecule type" value="Genomic_DNA"/>
</dbReference>
<name>V5WIS0_9SPIO</name>
<dbReference type="PATRIC" id="fig|1307761.3.peg.2376"/>
<dbReference type="InterPro" id="IPR027417">
    <property type="entry name" value="P-loop_NTPase"/>
</dbReference>
<evidence type="ECO:0000256" key="1">
    <source>
        <dbReference type="ARBA" id="ARBA00004202"/>
    </source>
</evidence>
<dbReference type="CDD" id="cd03215">
    <property type="entry name" value="ABC_Carb_Monos_II"/>
    <property type="match status" value="1"/>
</dbReference>
<dbReference type="KEGG" id="slr:L21SP2_2384"/>
<proteinExistence type="predicted"/>
<keyword evidence="3" id="KW-0813">Transport</keyword>
<dbReference type="GO" id="GO:0005524">
    <property type="term" value="F:ATP binding"/>
    <property type="evidence" value="ECO:0007669"/>
    <property type="project" value="UniProtKB-KW"/>
</dbReference>
<evidence type="ECO:0000256" key="4">
    <source>
        <dbReference type="ARBA" id="ARBA00022475"/>
    </source>
</evidence>
<keyword evidence="7" id="KW-0547">Nucleotide-binding</keyword>
<dbReference type="HOGENOM" id="CLU_000604_92_3_12"/>
<evidence type="ECO:0000256" key="5">
    <source>
        <dbReference type="ARBA" id="ARBA00022597"/>
    </source>
</evidence>
<keyword evidence="10" id="KW-0472">Membrane</keyword>
<dbReference type="NCBIfam" id="NF010069">
    <property type="entry name" value="PRK13549.1"/>
    <property type="match status" value="1"/>
</dbReference>
<evidence type="ECO:0000256" key="8">
    <source>
        <dbReference type="ARBA" id="ARBA00022840"/>
    </source>
</evidence>
<keyword evidence="8 12" id="KW-0067">ATP-binding</keyword>
<evidence type="ECO:0000256" key="9">
    <source>
        <dbReference type="ARBA" id="ARBA00022967"/>
    </source>
</evidence>
<dbReference type="CDD" id="cd03216">
    <property type="entry name" value="ABC_Carb_Monos_I"/>
    <property type="match status" value="1"/>
</dbReference>
<organism evidence="12 13">
    <name type="scientific">Salinispira pacifica</name>
    <dbReference type="NCBI Taxonomy" id="1307761"/>
    <lineage>
        <taxon>Bacteria</taxon>
        <taxon>Pseudomonadati</taxon>
        <taxon>Spirochaetota</taxon>
        <taxon>Spirochaetia</taxon>
        <taxon>Spirochaetales</taxon>
        <taxon>Spirochaetaceae</taxon>
        <taxon>Salinispira</taxon>
    </lineage>
</organism>
<dbReference type="GO" id="GO:0016887">
    <property type="term" value="F:ATP hydrolysis activity"/>
    <property type="evidence" value="ECO:0007669"/>
    <property type="project" value="InterPro"/>
</dbReference>
<dbReference type="SUPFAM" id="SSF52540">
    <property type="entry name" value="P-loop containing nucleoside triphosphate hydrolases"/>
    <property type="match status" value="2"/>
</dbReference>
<comment type="subcellular location">
    <subcellularLocation>
        <location evidence="2">Cell inner membrane</location>
    </subcellularLocation>
    <subcellularLocation>
        <location evidence="1">Cell membrane</location>
        <topology evidence="1">Peripheral membrane protein</topology>
    </subcellularLocation>
</comment>
<dbReference type="InterPro" id="IPR003439">
    <property type="entry name" value="ABC_transporter-like_ATP-bd"/>
</dbReference>
<keyword evidence="6" id="KW-0677">Repeat</keyword>
<feature type="domain" description="ABC transporter" evidence="11">
    <location>
        <begin position="32"/>
        <end position="270"/>
    </location>
</feature>
<dbReference type="FunFam" id="3.40.50.300:FF:000126">
    <property type="entry name" value="Galactose/methyl galactoside import ATP-binding protein MglA"/>
    <property type="match status" value="1"/>
</dbReference>
<dbReference type="Pfam" id="PF00005">
    <property type="entry name" value="ABC_tran"/>
    <property type="match status" value="2"/>
</dbReference>
<dbReference type="FunFam" id="3.40.50.300:FF:000127">
    <property type="entry name" value="Ribose import ATP-binding protein RbsA"/>
    <property type="match status" value="1"/>
</dbReference>
<dbReference type="InterPro" id="IPR050107">
    <property type="entry name" value="ABC_carbohydrate_import_ATPase"/>
</dbReference>
<dbReference type="GO" id="GO:0015749">
    <property type="term" value="P:monosaccharide transmembrane transport"/>
    <property type="evidence" value="ECO:0007669"/>
    <property type="project" value="UniProtKB-ARBA"/>
</dbReference>
<protein>
    <submittedName>
        <fullName evidence="12">D-xylose transport ATP-binding protein XylG</fullName>
    </submittedName>
</protein>
<dbReference type="PANTHER" id="PTHR43790:SF1">
    <property type="entry name" value="XYLOSE IMPORT ATP-BINDING PROTEIN XYLG"/>
    <property type="match status" value="1"/>
</dbReference>
<keyword evidence="13" id="KW-1185">Reference proteome</keyword>
<evidence type="ECO:0000256" key="7">
    <source>
        <dbReference type="ARBA" id="ARBA00022741"/>
    </source>
</evidence>